<evidence type="ECO:0000313" key="2">
    <source>
        <dbReference type="EMBL" id="CAB4202421.1"/>
    </source>
</evidence>
<gene>
    <name evidence="2" type="ORF">UFOVP1373_16</name>
    <name evidence="1" type="ORF">UFOVP941_21</name>
</gene>
<name>A0A6J5S3B6_9CAUD</name>
<reference evidence="2" key="1">
    <citation type="submission" date="2020-05" db="EMBL/GenBank/DDBJ databases">
        <authorList>
            <person name="Chiriac C."/>
            <person name="Salcher M."/>
            <person name="Ghai R."/>
            <person name="Kavagutti S V."/>
        </authorList>
    </citation>
    <scope>NUCLEOTIDE SEQUENCE</scope>
</reference>
<organism evidence="2">
    <name type="scientific">uncultured Caudovirales phage</name>
    <dbReference type="NCBI Taxonomy" id="2100421"/>
    <lineage>
        <taxon>Viruses</taxon>
        <taxon>Duplodnaviria</taxon>
        <taxon>Heunggongvirae</taxon>
        <taxon>Uroviricota</taxon>
        <taxon>Caudoviricetes</taxon>
        <taxon>Peduoviridae</taxon>
        <taxon>Maltschvirus</taxon>
        <taxon>Maltschvirus maltsch</taxon>
    </lineage>
</organism>
<protein>
    <submittedName>
        <fullName evidence="2">Uncharacterized protein</fullName>
    </submittedName>
</protein>
<sequence>MKKVWIYCKADHKSKPLFGKNGEFYPTKVLPKWYIAKDWEEASKYYFAHEVFIKNK</sequence>
<dbReference type="EMBL" id="LR797315">
    <property type="protein sequence ID" value="CAB4202421.1"/>
    <property type="molecule type" value="Genomic_DNA"/>
</dbReference>
<dbReference type="EMBL" id="LR796898">
    <property type="protein sequence ID" value="CAB4172759.1"/>
    <property type="molecule type" value="Genomic_DNA"/>
</dbReference>
<evidence type="ECO:0000313" key="1">
    <source>
        <dbReference type="EMBL" id="CAB4172759.1"/>
    </source>
</evidence>
<accession>A0A6J5S3B6</accession>
<proteinExistence type="predicted"/>